<organism evidence="1 3">
    <name type="scientific">Haladaptatus paucihalophilus DX253</name>
    <dbReference type="NCBI Taxonomy" id="797209"/>
    <lineage>
        <taxon>Archaea</taxon>
        <taxon>Methanobacteriati</taxon>
        <taxon>Methanobacteriota</taxon>
        <taxon>Stenosarchaea group</taxon>
        <taxon>Halobacteria</taxon>
        <taxon>Halobacteriales</taxon>
        <taxon>Haladaptataceae</taxon>
        <taxon>Haladaptatus</taxon>
    </lineage>
</organism>
<dbReference type="InterPro" id="IPR006311">
    <property type="entry name" value="TAT_signal"/>
</dbReference>
<dbReference type="EMBL" id="AEMG01000030">
    <property type="protein sequence ID" value="EFW89879.1"/>
    <property type="molecule type" value="Genomic_DNA"/>
</dbReference>
<keyword evidence="4" id="KW-1185">Reference proteome</keyword>
<evidence type="ECO:0000313" key="4">
    <source>
        <dbReference type="Proteomes" id="UP000184203"/>
    </source>
</evidence>
<reference evidence="2" key="3">
    <citation type="submission" date="2016-11" db="EMBL/GenBank/DDBJ databases">
        <authorList>
            <person name="Jaros S."/>
            <person name="Januszkiewicz K."/>
            <person name="Wedrychowicz H."/>
        </authorList>
    </citation>
    <scope>NUCLEOTIDE SEQUENCE [LARGE SCALE GENOMIC DNA]</scope>
    <source>
        <strain evidence="2">DX253</strain>
    </source>
</reference>
<reference evidence="4" key="2">
    <citation type="submission" date="2016-11" db="EMBL/GenBank/DDBJ databases">
        <authorList>
            <person name="Varghese N."/>
            <person name="Submissions S."/>
        </authorList>
    </citation>
    <scope>NUCLEOTIDE SEQUENCE [LARGE SCALE GENOMIC DNA]</scope>
    <source>
        <strain evidence="4">DX253</strain>
    </source>
</reference>
<dbReference type="OrthoDB" id="376259at2157"/>
<dbReference type="PROSITE" id="PS51318">
    <property type="entry name" value="TAT"/>
    <property type="match status" value="1"/>
</dbReference>
<sequence length="258" mass="28076">MQRDSDDDIRRSDVLRDVHESARETETKRRGFLRSSGGLAASLAALPLISNVTSAEPDLTPTKERLNSIAKKHESPAVARKAVRATGGELLRALSDRGLLEDASVDSLGIDEVLPHQDSSRVDNGVIVLSYDHKGTATAQVQIIKRLSDRRLRIMVEPHVDRSFALVEPDADDEPTKVITTNDDGVTVQRNCDTSWYGDCNHNPSDDCGCTENSVCGCYQTEVQCCQLLDCSITGYKAGNCVTTTSGCCIHEGCDSFC</sequence>
<dbReference type="RefSeq" id="WP_007983562.1">
    <property type="nucleotide sequence ID" value="NZ_AEMG01000030.1"/>
</dbReference>
<dbReference type="eggNOG" id="ENOG502N641">
    <property type="taxonomic scope" value="Archaea"/>
</dbReference>
<evidence type="ECO:0000313" key="3">
    <source>
        <dbReference type="Proteomes" id="UP000003751"/>
    </source>
</evidence>
<dbReference type="PATRIC" id="fig|797209.4.peg.4296"/>
<proteinExistence type="predicted"/>
<protein>
    <submittedName>
        <fullName evidence="1">Uncharacterized protein</fullName>
    </submittedName>
</protein>
<dbReference type="STRING" id="797209.GCA_000376445_01438"/>
<evidence type="ECO:0000313" key="2">
    <source>
        <dbReference type="EMBL" id="SHK56929.1"/>
    </source>
</evidence>
<evidence type="ECO:0000313" key="1">
    <source>
        <dbReference type="EMBL" id="EFW89879.1"/>
    </source>
</evidence>
<dbReference type="EMBL" id="FRAN01000002">
    <property type="protein sequence ID" value="SHK56929.1"/>
    <property type="molecule type" value="Genomic_DNA"/>
</dbReference>
<name>E7QZY5_HALPU</name>
<gene>
    <name evidence="2" type="ORF">SAMN05444342_1707</name>
    <name evidence="1" type="ORF">ZOD2009_21897</name>
</gene>
<dbReference type="AlphaFoldDB" id="E7QZY5"/>
<reference evidence="1 3" key="1">
    <citation type="journal article" date="2014" name="ISME J.">
        <title>Trehalose/2-sulfotrehalose biosynthesis and glycine-betaine uptake are widely spread mechanisms for osmoadaptation in the Halobacteriales.</title>
        <authorList>
            <person name="Youssef N.H."/>
            <person name="Savage-Ashlock K.N."/>
            <person name="McCully A.L."/>
            <person name="Luedtke B."/>
            <person name="Shaw E.I."/>
            <person name="Hoff W.D."/>
            <person name="Elshahed M.S."/>
        </authorList>
    </citation>
    <scope>NUCLEOTIDE SEQUENCE [LARGE SCALE GENOMIC DNA]</scope>
    <source>
        <strain evidence="1 3">DX253</strain>
    </source>
</reference>
<accession>E7QZY5</accession>
<dbReference type="Proteomes" id="UP000003751">
    <property type="component" value="Unassembled WGS sequence"/>
</dbReference>
<dbReference type="Proteomes" id="UP000184203">
    <property type="component" value="Unassembled WGS sequence"/>
</dbReference>